<evidence type="ECO:0000313" key="3">
    <source>
        <dbReference type="EnsemblPlants" id="HORVU.MOREX.r3.3HG0328060.1.CDS1"/>
    </source>
</evidence>
<proteinExistence type="predicted"/>
<dbReference type="Proteomes" id="UP000011116">
    <property type="component" value="Chromosome 3H"/>
</dbReference>
<reference evidence="3" key="3">
    <citation type="submission" date="2022-01" db="UniProtKB">
        <authorList>
            <consortium name="EnsemblPlants"/>
        </authorList>
    </citation>
    <scope>IDENTIFICATION</scope>
    <source>
        <strain evidence="3">subsp. vulgare</strain>
    </source>
</reference>
<keyword evidence="4" id="KW-1185">Reference proteome</keyword>
<evidence type="ECO:0000256" key="1">
    <source>
        <dbReference type="SAM" id="SignalP"/>
    </source>
</evidence>
<reference evidence="3" key="2">
    <citation type="submission" date="2020-10" db="EMBL/GenBank/DDBJ databases">
        <authorList>
            <person name="Scholz U."/>
            <person name="Mascher M."/>
            <person name="Fiebig A."/>
        </authorList>
    </citation>
    <scope>NUCLEOTIDE SEQUENCE [LARGE SCALE GENOMIC DNA]</scope>
    <source>
        <strain evidence="3">cv. Morex</strain>
    </source>
</reference>
<dbReference type="GeneID" id="123441150"/>
<evidence type="ECO:0000259" key="2">
    <source>
        <dbReference type="SMART" id="SM00198"/>
    </source>
</evidence>
<dbReference type="RefSeq" id="XP_044973589.1">
    <property type="nucleotide sequence ID" value="XM_045117654.1"/>
</dbReference>
<feature type="domain" description="SCP" evidence="2">
    <location>
        <begin position="26"/>
        <end position="162"/>
    </location>
</feature>
<dbReference type="OrthoDB" id="591733at2759"/>
<feature type="signal peptide" evidence="1">
    <location>
        <begin position="1"/>
        <end position="23"/>
    </location>
</feature>
<feature type="chain" id="PRO_5035181108" description="SCP domain-containing protein" evidence="1">
    <location>
        <begin position="24"/>
        <end position="166"/>
    </location>
</feature>
<gene>
    <name evidence="3" type="primary">LOC123441150</name>
</gene>
<dbReference type="AlphaFoldDB" id="A0A8I6XB03"/>
<dbReference type="InterPro" id="IPR001283">
    <property type="entry name" value="CRISP-related"/>
</dbReference>
<dbReference type="InterPro" id="IPR035940">
    <property type="entry name" value="CAP_sf"/>
</dbReference>
<dbReference type="InterPro" id="IPR014044">
    <property type="entry name" value="CAP_dom"/>
</dbReference>
<evidence type="ECO:0000313" key="4">
    <source>
        <dbReference type="Proteomes" id="UP000011116"/>
    </source>
</evidence>
<dbReference type="Gramene" id="HORVU.MOREX.r3.3HG0328060.1">
    <property type="protein sequence ID" value="HORVU.MOREX.r3.3HG0328060.1.CDS1"/>
    <property type="gene ID" value="HORVU.MOREX.r3.3HG0328060"/>
</dbReference>
<dbReference type="Pfam" id="PF00188">
    <property type="entry name" value="CAP"/>
    <property type="match status" value="1"/>
</dbReference>
<reference evidence="4" key="1">
    <citation type="journal article" date="2012" name="Nature">
        <title>A physical, genetic and functional sequence assembly of the barley genome.</title>
        <authorList>
            <consortium name="The International Barley Genome Sequencing Consortium"/>
            <person name="Mayer K.F."/>
            <person name="Waugh R."/>
            <person name="Brown J.W."/>
            <person name="Schulman A."/>
            <person name="Langridge P."/>
            <person name="Platzer M."/>
            <person name="Fincher G.B."/>
            <person name="Muehlbauer G.J."/>
            <person name="Sato K."/>
            <person name="Close T.J."/>
            <person name="Wise R.P."/>
            <person name="Stein N."/>
        </authorList>
    </citation>
    <scope>NUCLEOTIDE SEQUENCE [LARGE SCALE GENOMIC DNA]</scope>
    <source>
        <strain evidence="4">cv. Morex</strain>
    </source>
</reference>
<dbReference type="PANTHER" id="PTHR10334">
    <property type="entry name" value="CYSTEINE-RICH SECRETORY PROTEIN-RELATED"/>
    <property type="match status" value="1"/>
</dbReference>
<sequence>MEYSPKLAAALLLALTSAMNITAQNDDADYMVNAHNEVRVTVGVGPVTWDPIVAAYAQSFAEKRRADCQPILSPEGGPYGENIFRAPGTEWNAIDAVIYWASGKQYYDHATNTCSAPMGESCGEYLNLVWRDTKTIGCGAVVCDGNAGVFVICGYSPPHMVGQIPY</sequence>
<protein>
    <recommendedName>
        <fullName evidence="2">SCP domain-containing protein</fullName>
    </recommendedName>
</protein>
<dbReference type="FunFam" id="3.40.33.10:FF:000004">
    <property type="entry name" value="CAP, cysteine-rich secretory protein, antigen 5"/>
    <property type="match status" value="1"/>
</dbReference>
<dbReference type="KEGG" id="hvg:123441150"/>
<dbReference type="CDD" id="cd05381">
    <property type="entry name" value="CAP_PR-1"/>
    <property type="match status" value="1"/>
</dbReference>
<name>A0A8I6XB03_HORVV</name>
<dbReference type="SMR" id="A0A8I6XB03"/>
<organism evidence="3 4">
    <name type="scientific">Hordeum vulgare subsp. vulgare</name>
    <name type="common">Domesticated barley</name>
    <dbReference type="NCBI Taxonomy" id="112509"/>
    <lineage>
        <taxon>Eukaryota</taxon>
        <taxon>Viridiplantae</taxon>
        <taxon>Streptophyta</taxon>
        <taxon>Embryophyta</taxon>
        <taxon>Tracheophyta</taxon>
        <taxon>Spermatophyta</taxon>
        <taxon>Magnoliopsida</taxon>
        <taxon>Liliopsida</taxon>
        <taxon>Poales</taxon>
        <taxon>Poaceae</taxon>
        <taxon>BOP clade</taxon>
        <taxon>Pooideae</taxon>
        <taxon>Triticodae</taxon>
        <taxon>Triticeae</taxon>
        <taxon>Hordeinae</taxon>
        <taxon>Hordeum</taxon>
    </lineage>
</organism>
<dbReference type="Gene3D" id="3.40.33.10">
    <property type="entry name" value="CAP"/>
    <property type="match status" value="1"/>
</dbReference>
<dbReference type="SUPFAM" id="SSF55797">
    <property type="entry name" value="PR-1-like"/>
    <property type="match status" value="1"/>
</dbReference>
<dbReference type="SMART" id="SM00198">
    <property type="entry name" value="SCP"/>
    <property type="match status" value="1"/>
</dbReference>
<dbReference type="GO" id="GO:0005615">
    <property type="term" value="C:extracellular space"/>
    <property type="evidence" value="ECO:0000318"/>
    <property type="project" value="GO_Central"/>
</dbReference>
<dbReference type="PRINTS" id="PR00837">
    <property type="entry name" value="V5TPXLIKE"/>
</dbReference>
<keyword evidence="1" id="KW-0732">Signal</keyword>
<accession>A0A8I6XB03</accession>
<dbReference type="EnsemblPlants" id="HORVU.MOREX.r3.3HG0328060.1">
    <property type="protein sequence ID" value="HORVU.MOREX.r3.3HG0328060.1.CDS1"/>
    <property type="gene ID" value="HORVU.MOREX.r3.3HG0328060"/>
</dbReference>